<dbReference type="Gramene" id="KZN08942">
    <property type="protein sequence ID" value="KZN08942"/>
    <property type="gene ID" value="DCAR_001598"/>
</dbReference>
<dbReference type="AlphaFoldDB" id="A0A166GGP7"/>
<organism evidence="1 2">
    <name type="scientific">Daucus carota subsp. sativus</name>
    <name type="common">Carrot</name>
    <dbReference type="NCBI Taxonomy" id="79200"/>
    <lineage>
        <taxon>Eukaryota</taxon>
        <taxon>Viridiplantae</taxon>
        <taxon>Streptophyta</taxon>
        <taxon>Embryophyta</taxon>
        <taxon>Tracheophyta</taxon>
        <taxon>Spermatophyta</taxon>
        <taxon>Magnoliopsida</taxon>
        <taxon>eudicotyledons</taxon>
        <taxon>Gunneridae</taxon>
        <taxon>Pentapetalae</taxon>
        <taxon>asterids</taxon>
        <taxon>campanulids</taxon>
        <taxon>Apiales</taxon>
        <taxon>Apiaceae</taxon>
        <taxon>Apioideae</taxon>
        <taxon>Scandiceae</taxon>
        <taxon>Daucinae</taxon>
        <taxon>Daucus</taxon>
        <taxon>Daucus sect. Daucus</taxon>
    </lineage>
</organism>
<evidence type="ECO:0000313" key="1">
    <source>
        <dbReference type="EMBL" id="WOG82384.1"/>
    </source>
</evidence>
<evidence type="ECO:0000313" key="2">
    <source>
        <dbReference type="Proteomes" id="UP000077755"/>
    </source>
</evidence>
<dbReference type="InterPro" id="IPR036875">
    <property type="entry name" value="Znf_CCHC_sf"/>
</dbReference>
<dbReference type="SUPFAM" id="SSF57756">
    <property type="entry name" value="Retrovirus zinc finger-like domains"/>
    <property type="match status" value="1"/>
</dbReference>
<name>A0A166GGP7_DAUCS</name>
<reference evidence="1" key="1">
    <citation type="journal article" date="2016" name="Nat. Genet.">
        <title>A high-quality carrot genome assembly provides new insights into carotenoid accumulation and asterid genome evolution.</title>
        <authorList>
            <person name="Iorizzo M."/>
            <person name="Ellison S."/>
            <person name="Senalik D."/>
            <person name="Zeng P."/>
            <person name="Satapoomin P."/>
            <person name="Huang J."/>
            <person name="Bowman M."/>
            <person name="Iovene M."/>
            <person name="Sanseverino W."/>
            <person name="Cavagnaro P."/>
            <person name="Yildiz M."/>
            <person name="Macko-Podgorni A."/>
            <person name="Moranska E."/>
            <person name="Grzebelus E."/>
            <person name="Grzebelus D."/>
            <person name="Ashrafi H."/>
            <person name="Zheng Z."/>
            <person name="Cheng S."/>
            <person name="Spooner D."/>
            <person name="Van Deynze A."/>
            <person name="Simon P."/>
        </authorList>
    </citation>
    <scope>NUCLEOTIDE SEQUENCE</scope>
    <source>
        <tissue evidence="1">Leaf</tissue>
    </source>
</reference>
<dbReference type="Proteomes" id="UP000077755">
    <property type="component" value="Chromosome 1"/>
</dbReference>
<sequence length="188" mass="21293">MRGRLRSGSGVNDVKDVKSSDNADLAVLKGVMKSRLMLQTVGNKEGDAFKWKERRTKCKYCKELGHNARSCTAKKLDSEKMRQEDEENEETLQQKLDDLQKAQNEMFADQDLEMKKPPRFKKLAGIFPRCSPLKDGKQLLVHGVIVKHFKPPAQTGPSGVEYFERDGQNYTAPKQLQAALRNNKGPMV</sequence>
<accession>A0A166GGP7</accession>
<dbReference type="GO" id="GO:0008270">
    <property type="term" value="F:zinc ion binding"/>
    <property type="evidence" value="ECO:0007669"/>
    <property type="project" value="InterPro"/>
</dbReference>
<keyword evidence="2" id="KW-1185">Reference proteome</keyword>
<protein>
    <submittedName>
        <fullName evidence="1">Uncharacterized protein</fullName>
    </submittedName>
</protein>
<dbReference type="GO" id="GO:0003676">
    <property type="term" value="F:nucleic acid binding"/>
    <property type="evidence" value="ECO:0007669"/>
    <property type="project" value="InterPro"/>
</dbReference>
<gene>
    <name evidence="1" type="ORF">DCAR_0101548</name>
</gene>
<reference evidence="1" key="2">
    <citation type="submission" date="2022-03" db="EMBL/GenBank/DDBJ databases">
        <title>Draft title - Genomic analysis of global carrot germplasm unveils the trajectory of domestication and the origin of high carotenoid orange carrot.</title>
        <authorList>
            <person name="Iorizzo M."/>
            <person name="Ellison S."/>
            <person name="Senalik D."/>
            <person name="Macko-Podgorni A."/>
            <person name="Grzebelus D."/>
            <person name="Bostan H."/>
            <person name="Rolling W."/>
            <person name="Curaba J."/>
            <person name="Simon P."/>
        </authorList>
    </citation>
    <scope>NUCLEOTIDE SEQUENCE</scope>
    <source>
        <tissue evidence="1">Leaf</tissue>
    </source>
</reference>
<proteinExistence type="predicted"/>
<dbReference type="EMBL" id="CP093343">
    <property type="protein sequence ID" value="WOG82384.1"/>
    <property type="molecule type" value="Genomic_DNA"/>
</dbReference>